<comment type="caution">
    <text evidence="2">The sequence shown here is derived from an EMBL/GenBank/DDBJ whole genome shotgun (WGS) entry which is preliminary data.</text>
</comment>
<reference evidence="3 4" key="1">
    <citation type="submission" date="2017-02" db="EMBL/GenBank/DDBJ databases">
        <title>Complete genome sequences of Mycobacterium kansasii strains isolated from rhesus macaques.</title>
        <authorList>
            <person name="Panda A."/>
            <person name="Nagaraj S."/>
            <person name="Zhao X."/>
            <person name="Tettelin H."/>
            <person name="Detolla L.J."/>
        </authorList>
    </citation>
    <scope>NUCLEOTIDE SEQUENCE [LARGE SCALE GENOMIC DNA]</scope>
    <source>
        <strain evidence="2 3">11-3469</strain>
        <strain evidence="1 4">11-3813</strain>
    </source>
</reference>
<gene>
    <name evidence="2" type="ORF">BZL29_3011</name>
    <name evidence="1" type="ORF">BZL30_7595</name>
</gene>
<dbReference type="Proteomes" id="UP000188532">
    <property type="component" value="Unassembled WGS sequence"/>
</dbReference>
<proteinExistence type="predicted"/>
<accession>A0A1V3XEA9</accession>
<dbReference type="EMBL" id="MVBN01000003">
    <property type="protein sequence ID" value="OOK77430.1"/>
    <property type="molecule type" value="Genomic_DNA"/>
</dbReference>
<dbReference type="EMBL" id="MVBM01000008">
    <property type="protein sequence ID" value="OOK67492.1"/>
    <property type="molecule type" value="Genomic_DNA"/>
</dbReference>
<evidence type="ECO:0000313" key="4">
    <source>
        <dbReference type="Proteomes" id="UP000189229"/>
    </source>
</evidence>
<evidence type="ECO:0000313" key="2">
    <source>
        <dbReference type="EMBL" id="OOK77430.1"/>
    </source>
</evidence>
<protein>
    <submittedName>
        <fullName evidence="2">Uncharacterized protein</fullName>
    </submittedName>
</protein>
<dbReference type="Proteomes" id="UP000189229">
    <property type="component" value="Unassembled WGS sequence"/>
</dbReference>
<name>A0A1V3XEA9_MYCKA</name>
<sequence length="75" mass="8025">MISKDMPEAGRPSLMAMSNDLTTKVAIAFEAIGQPTMLRLTLSMTAQQCNSLRCCGVGHIALTCNLFGTRCCSRG</sequence>
<organism evidence="2 3">
    <name type="scientific">Mycobacterium kansasii</name>
    <dbReference type="NCBI Taxonomy" id="1768"/>
    <lineage>
        <taxon>Bacteria</taxon>
        <taxon>Bacillati</taxon>
        <taxon>Actinomycetota</taxon>
        <taxon>Actinomycetes</taxon>
        <taxon>Mycobacteriales</taxon>
        <taxon>Mycobacteriaceae</taxon>
        <taxon>Mycobacterium</taxon>
    </lineage>
</organism>
<dbReference type="AlphaFoldDB" id="A0A1V3XEA9"/>
<evidence type="ECO:0000313" key="1">
    <source>
        <dbReference type="EMBL" id="OOK67492.1"/>
    </source>
</evidence>
<evidence type="ECO:0000313" key="3">
    <source>
        <dbReference type="Proteomes" id="UP000188532"/>
    </source>
</evidence>